<evidence type="ECO:0000256" key="13">
    <source>
        <dbReference type="ARBA" id="ARBA00022771"/>
    </source>
</evidence>
<evidence type="ECO:0000256" key="7">
    <source>
        <dbReference type="ARBA" id="ARBA00022490"/>
    </source>
</evidence>
<dbReference type="InterPro" id="IPR051728">
    <property type="entry name" value="RING-FYVE_E3_ubiquitin-ligase"/>
</dbReference>
<keyword evidence="8" id="KW-0597">Phosphoprotein</keyword>
<dbReference type="Pfam" id="PF23632">
    <property type="entry name" value="SAP_RNF34_RFFL"/>
    <property type="match status" value="1"/>
</dbReference>
<comment type="pathway">
    <text evidence="4">Protein modification; protein ubiquitination.</text>
</comment>
<protein>
    <recommendedName>
        <fullName evidence="5">RING-type E3 ubiquitin transferase</fullName>
        <ecNumber evidence="5">2.3.2.27</ecNumber>
    </recommendedName>
</protein>
<feature type="signal peptide" evidence="20">
    <location>
        <begin position="1"/>
        <end position="23"/>
    </location>
</feature>
<feature type="region of interest" description="Disordered" evidence="19">
    <location>
        <begin position="174"/>
        <end position="250"/>
    </location>
</feature>
<dbReference type="RefSeq" id="XP_045580268.1">
    <property type="nucleotide sequence ID" value="XM_045724312.1"/>
</dbReference>
<evidence type="ECO:0000259" key="21">
    <source>
        <dbReference type="PROSITE" id="PS50089"/>
    </source>
</evidence>
<evidence type="ECO:0000256" key="1">
    <source>
        <dbReference type="ARBA" id="ARBA00000900"/>
    </source>
</evidence>
<dbReference type="InterPro" id="IPR057299">
    <property type="entry name" value="RNF34_RFFL_SAP"/>
</dbReference>
<evidence type="ECO:0000313" key="22">
    <source>
        <dbReference type="Proteomes" id="UP001652741"/>
    </source>
</evidence>
<feature type="compositionally biased region" description="Low complexity" evidence="19">
    <location>
        <begin position="188"/>
        <end position="205"/>
    </location>
</feature>
<evidence type="ECO:0000256" key="19">
    <source>
        <dbReference type="SAM" id="MobiDB-lite"/>
    </source>
</evidence>
<dbReference type="InterPro" id="IPR036361">
    <property type="entry name" value="SAP_dom_sf"/>
</dbReference>
<evidence type="ECO:0000256" key="2">
    <source>
        <dbReference type="ARBA" id="ARBA00004202"/>
    </source>
</evidence>
<reference evidence="23" key="1">
    <citation type="submission" date="2025-08" db="UniProtKB">
        <authorList>
            <consortium name="RefSeq"/>
        </authorList>
    </citation>
    <scope>IDENTIFICATION</scope>
</reference>
<dbReference type="Gene3D" id="1.10.720.30">
    <property type="entry name" value="SAP domain"/>
    <property type="match status" value="1"/>
</dbReference>
<evidence type="ECO:0000256" key="12">
    <source>
        <dbReference type="ARBA" id="ARBA00022737"/>
    </source>
</evidence>
<keyword evidence="16" id="KW-0832">Ubl conjugation</keyword>
<organism evidence="22 23">
    <name type="scientific">Salmo salar</name>
    <name type="common">Atlantic salmon</name>
    <dbReference type="NCBI Taxonomy" id="8030"/>
    <lineage>
        <taxon>Eukaryota</taxon>
        <taxon>Metazoa</taxon>
        <taxon>Chordata</taxon>
        <taxon>Craniata</taxon>
        <taxon>Vertebrata</taxon>
        <taxon>Euteleostomi</taxon>
        <taxon>Actinopterygii</taxon>
        <taxon>Neopterygii</taxon>
        <taxon>Teleostei</taxon>
        <taxon>Protacanthopterygii</taxon>
        <taxon>Salmoniformes</taxon>
        <taxon>Salmonidae</taxon>
        <taxon>Salmoninae</taxon>
        <taxon>Salmo</taxon>
    </lineage>
</organism>
<dbReference type="InterPro" id="IPR055111">
    <property type="entry name" value="RNF34_RFFL_HeH"/>
</dbReference>
<dbReference type="PROSITE" id="PS50089">
    <property type="entry name" value="ZF_RING_2"/>
    <property type="match status" value="1"/>
</dbReference>
<evidence type="ECO:0000256" key="6">
    <source>
        <dbReference type="ARBA" id="ARBA00022475"/>
    </source>
</evidence>
<dbReference type="PANTHER" id="PTHR14879:SF2">
    <property type="entry name" value="E3 UBIQUITIN-PROTEIN LIGASE RIFIFYLIN"/>
    <property type="match status" value="1"/>
</dbReference>
<dbReference type="GeneID" id="106612405"/>
<dbReference type="SUPFAM" id="SSF57903">
    <property type="entry name" value="FYVE/PHD zinc finger"/>
    <property type="match status" value="1"/>
</dbReference>
<dbReference type="InterPro" id="IPR001841">
    <property type="entry name" value="Znf_RING"/>
</dbReference>
<dbReference type="SUPFAM" id="SSF68906">
    <property type="entry name" value="SAP domain"/>
    <property type="match status" value="1"/>
</dbReference>
<dbReference type="InterPro" id="IPR049320">
    <property type="entry name" value="CARP1_2_FYVE"/>
</dbReference>
<keyword evidence="7" id="KW-0963">Cytoplasm</keyword>
<evidence type="ECO:0000313" key="23">
    <source>
        <dbReference type="RefSeq" id="XP_045580268.1"/>
    </source>
</evidence>
<proteinExistence type="predicted"/>
<evidence type="ECO:0000256" key="14">
    <source>
        <dbReference type="ARBA" id="ARBA00022786"/>
    </source>
</evidence>
<keyword evidence="20" id="KW-0732">Signal</keyword>
<feature type="domain" description="RING-type" evidence="21">
    <location>
        <begin position="337"/>
        <end position="372"/>
    </location>
</feature>
<evidence type="ECO:0000256" key="5">
    <source>
        <dbReference type="ARBA" id="ARBA00012483"/>
    </source>
</evidence>
<dbReference type="Pfam" id="PF13920">
    <property type="entry name" value="zf-C3HC4_3"/>
    <property type="match status" value="1"/>
</dbReference>
<comment type="subcellular location">
    <subcellularLocation>
        <location evidence="2">Cell membrane</location>
        <topology evidence="2">Peripheral membrane protein</topology>
    </subcellularLocation>
    <subcellularLocation>
        <location evidence="3">Cytoplasm</location>
        <location evidence="3">Cytosol</location>
    </subcellularLocation>
</comment>
<evidence type="ECO:0000256" key="18">
    <source>
        <dbReference type="PROSITE-ProRule" id="PRU00175"/>
    </source>
</evidence>
<evidence type="ECO:0000256" key="11">
    <source>
        <dbReference type="ARBA" id="ARBA00022723"/>
    </source>
</evidence>
<evidence type="ECO:0000256" key="20">
    <source>
        <dbReference type="SAM" id="SignalP"/>
    </source>
</evidence>
<keyword evidence="9" id="KW-0808">Transferase</keyword>
<dbReference type="SMART" id="SM00184">
    <property type="entry name" value="RING"/>
    <property type="match status" value="1"/>
</dbReference>
<gene>
    <name evidence="23" type="primary">LOC106612405</name>
</gene>
<feature type="compositionally biased region" description="Acidic residues" evidence="19">
    <location>
        <begin position="228"/>
        <end position="240"/>
    </location>
</feature>
<evidence type="ECO:0000256" key="8">
    <source>
        <dbReference type="ARBA" id="ARBA00022553"/>
    </source>
</evidence>
<keyword evidence="6" id="KW-1003">Cell membrane</keyword>
<evidence type="ECO:0000256" key="4">
    <source>
        <dbReference type="ARBA" id="ARBA00004906"/>
    </source>
</evidence>
<dbReference type="Pfam" id="PF21272">
    <property type="entry name" value="FYVE_CARP1-2"/>
    <property type="match status" value="1"/>
</dbReference>
<feature type="chain" id="PRO_5045828057" description="RING-type E3 ubiquitin transferase" evidence="20">
    <location>
        <begin position="24"/>
        <end position="388"/>
    </location>
</feature>
<keyword evidence="15" id="KW-0862">Zinc</keyword>
<dbReference type="SUPFAM" id="SSF57850">
    <property type="entry name" value="RING/U-box"/>
    <property type="match status" value="1"/>
</dbReference>
<evidence type="ECO:0000256" key="3">
    <source>
        <dbReference type="ARBA" id="ARBA00004514"/>
    </source>
</evidence>
<dbReference type="PANTHER" id="PTHR14879">
    <property type="entry name" value="CASPASE REGULATOR, RING FINGER DOMAIN-CONTAINING"/>
    <property type="match status" value="1"/>
</dbReference>
<evidence type="ECO:0000256" key="10">
    <source>
        <dbReference type="ARBA" id="ARBA00022703"/>
    </source>
</evidence>
<keyword evidence="14" id="KW-0833">Ubl conjugation pathway</keyword>
<dbReference type="EC" id="2.3.2.27" evidence="5"/>
<keyword evidence="13 18" id="KW-0863">Zinc-finger</keyword>
<keyword evidence="11" id="KW-0479">Metal-binding</keyword>
<comment type="catalytic activity">
    <reaction evidence="1">
        <text>S-ubiquitinyl-[E2 ubiquitin-conjugating enzyme]-L-cysteine + [acceptor protein]-L-lysine = [E2 ubiquitin-conjugating enzyme]-L-cysteine + N(6)-ubiquitinyl-[acceptor protein]-L-lysine.</text>
        <dbReference type="EC" id="2.3.2.27"/>
    </reaction>
</comment>
<accession>A0ABM3FAE9</accession>
<keyword evidence="22" id="KW-1185">Reference proteome</keyword>
<dbReference type="Pfam" id="PF22968">
    <property type="entry name" value="RNF34L-like_3rd"/>
    <property type="match status" value="1"/>
</dbReference>
<dbReference type="InterPro" id="IPR011011">
    <property type="entry name" value="Znf_FYVE_PHD"/>
</dbReference>
<name>A0ABM3FAE9_SALSA</name>
<evidence type="ECO:0000256" key="17">
    <source>
        <dbReference type="ARBA" id="ARBA00023136"/>
    </source>
</evidence>
<keyword evidence="10" id="KW-0053">Apoptosis</keyword>
<evidence type="ECO:0000256" key="9">
    <source>
        <dbReference type="ARBA" id="ARBA00022679"/>
    </source>
</evidence>
<sequence length="388" mass="43638">MMGALLLVAKFSCLVSLLTKVWSMWASCCNWLCLDTATVEESNSRTRHQAYTNSGYSNYPSPPLPDHTCKACGSHFVTLARKHVCMDCKKNYCGKCSAQLEPRPRLCHTCQRFHGTLFERTELMKLKVKDLRDYLHLHEVSTQMCREKEELVELVLGQQTPSDPIVNPLTQTAFQHETTPPPAPPTTTTPFTHPDSTSTSTDHVPSQPPPTQDDSQTLSVLVPSGLEEPLDTEGDTELQGEQELQSSDTEEVLVQGCRASLSDLAMAEDIEALSVRQLKEILARNFVNYKGCCEKWELMERVTRLYHDQKDLQNHLVSSTNEGTDPSGTPGQEENLCKICMDSPIDCVLLECGHMVTCTKCGKRMNECPVCRQYVVRAVHVYLWPYHL</sequence>
<evidence type="ECO:0000256" key="15">
    <source>
        <dbReference type="ARBA" id="ARBA00022833"/>
    </source>
</evidence>
<keyword evidence="12" id="KW-0677">Repeat</keyword>
<dbReference type="Gene3D" id="1.10.720.140">
    <property type="match status" value="1"/>
</dbReference>
<evidence type="ECO:0000256" key="16">
    <source>
        <dbReference type="ARBA" id="ARBA00022843"/>
    </source>
</evidence>
<dbReference type="InterPro" id="IPR013083">
    <property type="entry name" value="Znf_RING/FYVE/PHD"/>
</dbReference>
<dbReference type="Proteomes" id="UP001652741">
    <property type="component" value="Chromosome ssa09"/>
</dbReference>
<dbReference type="Gene3D" id="3.30.40.10">
    <property type="entry name" value="Zinc/RING finger domain, C3HC4 (zinc finger)"/>
    <property type="match status" value="1"/>
</dbReference>
<keyword evidence="17" id="KW-0472">Membrane</keyword>